<dbReference type="KEGG" id="nhi:B1s21160_02445"/>
<gene>
    <name evidence="1" type="ORF">B1s21160_02445</name>
</gene>
<organism evidence="1 2">
    <name type="scientific">Candidatus Nanopelagicus hibericus</name>
    <dbReference type="NCBI Taxonomy" id="1884915"/>
    <lineage>
        <taxon>Bacteria</taxon>
        <taxon>Bacillati</taxon>
        <taxon>Actinomycetota</taxon>
        <taxon>Actinomycetes</taxon>
        <taxon>Candidatus Nanopelagicales</taxon>
        <taxon>Candidatus Nanopelagicaceae</taxon>
        <taxon>Candidatus Nanopelagicus</taxon>
    </lineage>
</organism>
<name>A0A249K8T1_9ACTN</name>
<evidence type="ECO:0000313" key="2">
    <source>
        <dbReference type="Proteomes" id="UP000217171"/>
    </source>
</evidence>
<dbReference type="EMBL" id="CP016771">
    <property type="protein sequence ID" value="ASY13203.1"/>
    <property type="molecule type" value="Genomic_DNA"/>
</dbReference>
<keyword evidence="2" id="KW-1185">Reference proteome</keyword>
<dbReference type="AlphaFoldDB" id="A0A249K8T1"/>
<dbReference type="RefSeq" id="WP_190276966.1">
    <property type="nucleotide sequence ID" value="NZ_CP016771.1"/>
</dbReference>
<reference evidence="1 2" key="1">
    <citation type="submission" date="2016-07" db="EMBL/GenBank/DDBJ databases">
        <title>High microdiversification within the ubiquitous acI lineage of Actinobacteria.</title>
        <authorList>
            <person name="Neuenschwander S.M."/>
            <person name="Salcher M."/>
            <person name="Ghai R."/>
            <person name="Pernthaler J."/>
        </authorList>
    </citation>
    <scope>NUCLEOTIDE SEQUENCE [LARGE SCALE GENOMIC DNA]</scope>
    <source>
        <strain evidence="1">MMS-21-160</strain>
    </source>
</reference>
<accession>A0A249K8T1</accession>
<dbReference type="Proteomes" id="UP000217171">
    <property type="component" value="Chromosome"/>
</dbReference>
<protein>
    <submittedName>
        <fullName evidence="1">Uncharacterized protein</fullName>
    </submittedName>
</protein>
<sequence>MIIDCESCVMRDIACGDCVVSVLLEIKPTAGKNAELSSNENLAINNLAKLGLVPPLRFDTGGKQSSASG</sequence>
<proteinExistence type="predicted"/>
<evidence type="ECO:0000313" key="1">
    <source>
        <dbReference type="EMBL" id="ASY13203.1"/>
    </source>
</evidence>